<evidence type="ECO:0000313" key="3">
    <source>
        <dbReference type="EMBL" id="GBF97303.1"/>
    </source>
</evidence>
<feature type="transmembrane region" description="Helical" evidence="2">
    <location>
        <begin position="237"/>
        <end position="257"/>
    </location>
</feature>
<accession>A0A2V0PHB4</accession>
<keyword evidence="2" id="KW-1133">Transmembrane helix</keyword>
<evidence type="ECO:0000256" key="2">
    <source>
        <dbReference type="SAM" id="Phobius"/>
    </source>
</evidence>
<proteinExistence type="predicted"/>
<keyword evidence="2" id="KW-0812">Transmembrane</keyword>
<keyword evidence="2" id="KW-0472">Membrane</keyword>
<dbReference type="AlphaFoldDB" id="A0A2V0PHB4"/>
<sequence length="288" mass="30309">MGAKGVSNEPAIPLSHAAPGGAVKDADGGRGTGSSGAAGARCCPWAGRTEMDAAYRELAEAMADNGPPEREAWWLKALRKAGGYVSFGPMILAGALDDLRYATLAAVCLAVANFAASLLLYRLRVYRIWPKTFDLVNIAIYAIATAIAWAQPAGVRLWMPVLTSGGTAGYFVGSLLGGRPFSLELAKESAPKEFWDSVAFWRLNFWISLWWAAALSIAAVSALVFGVIYNVAGPSKVAYLVLDVVLGIAPLVVALVAQHAHVHAFSRRVRREAEAAVAARRGAGAAAA</sequence>
<reference evidence="3 4" key="1">
    <citation type="journal article" date="2018" name="Sci. Rep.">
        <title>Raphidocelis subcapitata (=Pseudokirchneriella subcapitata) provides an insight into genome evolution and environmental adaptations in the Sphaeropleales.</title>
        <authorList>
            <person name="Suzuki S."/>
            <person name="Yamaguchi H."/>
            <person name="Nakajima N."/>
            <person name="Kawachi M."/>
        </authorList>
    </citation>
    <scope>NUCLEOTIDE SEQUENCE [LARGE SCALE GENOMIC DNA]</scope>
    <source>
        <strain evidence="3 4">NIES-35</strain>
    </source>
</reference>
<name>A0A2V0PHB4_9CHLO</name>
<protein>
    <submittedName>
        <fullName evidence="3">Uncharacterized protein</fullName>
    </submittedName>
</protein>
<keyword evidence="4" id="KW-1185">Reference proteome</keyword>
<dbReference type="EMBL" id="BDRX01000096">
    <property type="protein sequence ID" value="GBF97303.1"/>
    <property type="molecule type" value="Genomic_DNA"/>
</dbReference>
<evidence type="ECO:0000256" key="1">
    <source>
        <dbReference type="SAM" id="MobiDB-lite"/>
    </source>
</evidence>
<feature type="transmembrane region" description="Helical" evidence="2">
    <location>
        <begin position="99"/>
        <end position="121"/>
    </location>
</feature>
<dbReference type="Proteomes" id="UP000247498">
    <property type="component" value="Unassembled WGS sequence"/>
</dbReference>
<gene>
    <name evidence="3" type="ORF">Rsub_09994</name>
</gene>
<dbReference type="OrthoDB" id="10570857at2759"/>
<evidence type="ECO:0000313" key="4">
    <source>
        <dbReference type="Proteomes" id="UP000247498"/>
    </source>
</evidence>
<organism evidence="3 4">
    <name type="scientific">Raphidocelis subcapitata</name>
    <dbReference type="NCBI Taxonomy" id="307507"/>
    <lineage>
        <taxon>Eukaryota</taxon>
        <taxon>Viridiplantae</taxon>
        <taxon>Chlorophyta</taxon>
        <taxon>core chlorophytes</taxon>
        <taxon>Chlorophyceae</taxon>
        <taxon>CS clade</taxon>
        <taxon>Sphaeropleales</taxon>
        <taxon>Selenastraceae</taxon>
        <taxon>Raphidocelis</taxon>
    </lineage>
</organism>
<dbReference type="InParanoid" id="A0A2V0PHB4"/>
<feature type="region of interest" description="Disordered" evidence="1">
    <location>
        <begin position="1"/>
        <end position="39"/>
    </location>
</feature>
<feature type="transmembrane region" description="Helical" evidence="2">
    <location>
        <begin position="209"/>
        <end position="231"/>
    </location>
</feature>
<feature type="transmembrane region" description="Helical" evidence="2">
    <location>
        <begin position="133"/>
        <end position="151"/>
    </location>
</feature>
<comment type="caution">
    <text evidence="3">The sequence shown here is derived from an EMBL/GenBank/DDBJ whole genome shotgun (WGS) entry which is preliminary data.</text>
</comment>